<organism evidence="1 2">
    <name type="scientific">Paramecium primaurelia</name>
    <dbReference type="NCBI Taxonomy" id="5886"/>
    <lineage>
        <taxon>Eukaryota</taxon>
        <taxon>Sar</taxon>
        <taxon>Alveolata</taxon>
        <taxon>Ciliophora</taxon>
        <taxon>Intramacronucleata</taxon>
        <taxon>Oligohymenophorea</taxon>
        <taxon>Peniculida</taxon>
        <taxon>Parameciidae</taxon>
        <taxon>Paramecium</taxon>
    </lineage>
</organism>
<protein>
    <submittedName>
        <fullName evidence="1">Uncharacterized protein</fullName>
    </submittedName>
</protein>
<name>A0A8S1LYZ0_PARPR</name>
<gene>
    <name evidence="1" type="ORF">PPRIM_AZ9-3.1.T0490094</name>
</gene>
<dbReference type="EMBL" id="CAJJDM010000049">
    <property type="protein sequence ID" value="CAD8072379.1"/>
    <property type="molecule type" value="Genomic_DNA"/>
</dbReference>
<comment type="caution">
    <text evidence="1">The sequence shown here is derived from an EMBL/GenBank/DDBJ whole genome shotgun (WGS) entry which is preliminary data.</text>
</comment>
<sequence length="142" mass="17290">MIILYNYLHYQYNLILYSSYKYIYIKYQTNKTIKFLKFDLNYSQLLPTNNKLIRFAILKILFYLYVSSPQKKNITTITNYVKVHVIRTNKFTQIYDFIDQETTHKQQNLNRFAPKNISFKNSTISPYSLKSYMIYLSNQRKQ</sequence>
<dbReference type="Proteomes" id="UP000688137">
    <property type="component" value="Unassembled WGS sequence"/>
</dbReference>
<evidence type="ECO:0000313" key="1">
    <source>
        <dbReference type="EMBL" id="CAD8072379.1"/>
    </source>
</evidence>
<evidence type="ECO:0000313" key="2">
    <source>
        <dbReference type="Proteomes" id="UP000688137"/>
    </source>
</evidence>
<dbReference type="AlphaFoldDB" id="A0A8S1LYZ0"/>
<reference evidence="1" key="1">
    <citation type="submission" date="2021-01" db="EMBL/GenBank/DDBJ databases">
        <authorList>
            <consortium name="Genoscope - CEA"/>
            <person name="William W."/>
        </authorList>
    </citation>
    <scope>NUCLEOTIDE SEQUENCE</scope>
</reference>
<keyword evidence="2" id="KW-1185">Reference proteome</keyword>
<proteinExistence type="predicted"/>
<accession>A0A8S1LYZ0</accession>